<dbReference type="PANTHER" id="PTHR31005">
    <property type="entry name" value="DUF4139 DOMAIN-CONTAINING PROTEIN"/>
    <property type="match status" value="1"/>
</dbReference>
<dbReference type="InterPro" id="IPR037291">
    <property type="entry name" value="DUF4139"/>
</dbReference>
<dbReference type="NCBIfam" id="TIGR02231">
    <property type="entry name" value="mucoidy inhibitor MuiA family protein"/>
    <property type="match status" value="2"/>
</dbReference>
<name>A0A4Q7P282_9FLAO</name>
<dbReference type="InterPro" id="IPR008969">
    <property type="entry name" value="CarboxyPept-like_regulatory"/>
</dbReference>
<feature type="domain" description="DUF4139" evidence="3">
    <location>
        <begin position="216"/>
        <end position="615"/>
    </location>
</feature>
<evidence type="ECO:0000259" key="3">
    <source>
        <dbReference type="Pfam" id="PF13598"/>
    </source>
</evidence>
<feature type="signal peptide" evidence="2">
    <location>
        <begin position="1"/>
        <end position="17"/>
    </location>
</feature>
<feature type="chain" id="PRO_5020179732" evidence="2">
    <location>
        <begin position="18"/>
        <end position="621"/>
    </location>
</feature>
<keyword evidence="6" id="KW-1185">Reference proteome</keyword>
<dbReference type="PANTHER" id="PTHR31005:SF8">
    <property type="entry name" value="DUF4139 DOMAIN-CONTAINING PROTEIN"/>
    <property type="match status" value="1"/>
</dbReference>
<dbReference type="Pfam" id="PF13598">
    <property type="entry name" value="DUF4139"/>
    <property type="match status" value="1"/>
</dbReference>
<sequence>MQRILLLIGLISLTLHANTKIQQPNSTIEKVTVYLSAAKIERVAKLNLLSGQNTIVLTGLSPLVDENSIQLTGLKNTSVTSISFAKNAMAKKAFSDRYLQLEQELLLLNKQFNTLESELKGLEQELQLYQNNQQLKGNDQSLSLQQVKDIAAYYSERIKSIEQQKYDIALQKDKLGNTINDVTLEKNKARTQAEEERGEIIIELQAQQQTQLSLGIGYIVSGAGWVPGYELRATTVDQPLSLAYKATVYQLSGTDWNDVNLVLSTADPYMNTTRPIIAPKFLNFTYGRYTRGVAKASYAYKYNPLVKRVSGVVTDEQGLPLPGVNVVVKGTTTGTQTDSNGQYSLDNYTGQELVFSYLGFQTVTLPIYASHMPIRMESDNELLEEVVVTGYSYSSRSRYQKEKEAKNLENFQDVAATTESLIAKSFVLKNKYSIPSGNESTHVAIDQYELAAHYEYYAAPELNENVFLTASIQNWEELDLLAGEAKVYFNGNYAGKSYIDPIAIADSLTVSMGVDPSIVIKREELKNQKATSFMGSNRIVDKAYSIQLKNNTTKAVSIIIEDRIPVSQDKEIKVDDLVTGTATYTSDTGILQWKLTLQPKEKVSKSFSYRVKYPKQQRINL</sequence>
<keyword evidence="2" id="KW-0732">Signal</keyword>
<dbReference type="InterPro" id="IPR011935">
    <property type="entry name" value="CHP02231"/>
</dbReference>
<proteinExistence type="predicted"/>
<dbReference type="InterPro" id="IPR025554">
    <property type="entry name" value="DUF4140"/>
</dbReference>
<dbReference type="Pfam" id="PF13600">
    <property type="entry name" value="DUF4140"/>
    <property type="match status" value="1"/>
</dbReference>
<reference evidence="5 6" key="1">
    <citation type="submission" date="2019-02" db="EMBL/GenBank/DDBJ databases">
        <title>Genomic Encyclopedia of Type Strains, Phase IV (KMG-IV): sequencing the most valuable type-strain genomes for metagenomic binning, comparative biology and taxonomic classification.</title>
        <authorList>
            <person name="Goeker M."/>
        </authorList>
    </citation>
    <scope>NUCLEOTIDE SEQUENCE [LARGE SCALE GENOMIC DNA]</scope>
    <source>
        <strain evidence="5 6">DSM 17196</strain>
    </source>
</reference>
<protein>
    <submittedName>
        <fullName evidence="5">Uncharacterized protein (TIGR02231 family)</fullName>
    </submittedName>
</protein>
<feature type="domain" description="DUF4140" evidence="4">
    <location>
        <begin position="31"/>
        <end position="128"/>
    </location>
</feature>
<gene>
    <name evidence="5" type="ORF">EV197_2435</name>
</gene>
<evidence type="ECO:0000256" key="1">
    <source>
        <dbReference type="SAM" id="Coils"/>
    </source>
</evidence>
<keyword evidence="1" id="KW-0175">Coiled coil</keyword>
<dbReference type="SUPFAM" id="SSF49464">
    <property type="entry name" value="Carboxypeptidase regulatory domain-like"/>
    <property type="match status" value="1"/>
</dbReference>
<organism evidence="5 6">
    <name type="scientific">Aquimarina brevivitae</name>
    <dbReference type="NCBI Taxonomy" id="323412"/>
    <lineage>
        <taxon>Bacteria</taxon>
        <taxon>Pseudomonadati</taxon>
        <taxon>Bacteroidota</taxon>
        <taxon>Flavobacteriia</taxon>
        <taxon>Flavobacteriales</taxon>
        <taxon>Flavobacteriaceae</taxon>
        <taxon>Aquimarina</taxon>
    </lineage>
</organism>
<evidence type="ECO:0000313" key="6">
    <source>
        <dbReference type="Proteomes" id="UP000292262"/>
    </source>
</evidence>
<dbReference type="RefSeq" id="WP_130286959.1">
    <property type="nucleotide sequence ID" value="NZ_SGXE01000002.1"/>
</dbReference>
<dbReference type="Gene3D" id="2.60.40.1120">
    <property type="entry name" value="Carboxypeptidase-like, regulatory domain"/>
    <property type="match status" value="1"/>
</dbReference>
<dbReference type="Pfam" id="PF13715">
    <property type="entry name" value="CarbopepD_reg_2"/>
    <property type="match status" value="1"/>
</dbReference>
<dbReference type="Proteomes" id="UP000292262">
    <property type="component" value="Unassembled WGS sequence"/>
</dbReference>
<dbReference type="EMBL" id="SGXE01000002">
    <property type="protein sequence ID" value="RZS93854.1"/>
    <property type="molecule type" value="Genomic_DNA"/>
</dbReference>
<dbReference type="OrthoDB" id="634585at2"/>
<evidence type="ECO:0000259" key="4">
    <source>
        <dbReference type="Pfam" id="PF13600"/>
    </source>
</evidence>
<feature type="coiled-coil region" evidence="1">
    <location>
        <begin position="91"/>
        <end position="132"/>
    </location>
</feature>
<comment type="caution">
    <text evidence="5">The sequence shown here is derived from an EMBL/GenBank/DDBJ whole genome shotgun (WGS) entry which is preliminary data.</text>
</comment>
<evidence type="ECO:0000313" key="5">
    <source>
        <dbReference type="EMBL" id="RZS93854.1"/>
    </source>
</evidence>
<accession>A0A4Q7P282</accession>
<evidence type="ECO:0000256" key="2">
    <source>
        <dbReference type="SAM" id="SignalP"/>
    </source>
</evidence>
<dbReference type="AlphaFoldDB" id="A0A4Q7P282"/>